<dbReference type="Proteomes" id="UP000199208">
    <property type="component" value="Unassembled WGS sequence"/>
</dbReference>
<dbReference type="InterPro" id="IPR036365">
    <property type="entry name" value="PGBD-like_sf"/>
</dbReference>
<evidence type="ECO:0000313" key="4">
    <source>
        <dbReference type="Proteomes" id="UP000199208"/>
    </source>
</evidence>
<dbReference type="RefSeq" id="WP_092589631.1">
    <property type="nucleotide sequence ID" value="NZ_FMWL01000003.1"/>
</dbReference>
<protein>
    <submittedName>
        <fullName evidence="3">Peptidoglycan-binding (PGRP) domain of peptidoglycan hydrolases-containing protein</fullName>
    </submittedName>
</protein>
<dbReference type="OrthoDB" id="529831at2"/>
<keyword evidence="3" id="KW-0378">Hydrolase</keyword>
<dbReference type="Gene3D" id="1.10.101.10">
    <property type="entry name" value="PGBD-like superfamily/PGBD"/>
    <property type="match status" value="2"/>
</dbReference>
<dbReference type="GO" id="GO:0016787">
    <property type="term" value="F:hydrolase activity"/>
    <property type="evidence" value="ECO:0007669"/>
    <property type="project" value="UniProtKB-KW"/>
</dbReference>
<feature type="chain" id="PRO_5039309382" evidence="1">
    <location>
        <begin position="23"/>
        <end position="358"/>
    </location>
</feature>
<sequence>MIKKVMAWLLIGGTLALGGGFADVAEHFKQPAYKIGTVSKDVYWLQRALSDAGFYKDSVYTLNYGPVTQQAVKAFQQSVGLTADGVAGAATLAQLQAQNRIPEVKRDVYKFGATSKSVYWIQASLMQMGYLDIDKPTDFYGAMTEEAVKTFQEKFKMEINGTADEAVLAKMAELGYILLTTTDSTALSASGPTVISRGVGERRIGEYITWNDIQGQLKRGSTVLTLEDFETGTLFKMKVTYGGVHADVEPLTKEDAEIIKKLWGGSYNWSRRAILVHFNSRIIAASMNGMPHAGLENQPEGKYVSDRSAGYGYGYNFDMVKNNGVSGHFCLHFRDSKLHSTRTKDPKHQQMVRVAAGL</sequence>
<organism evidence="3 4">
    <name type="scientific">Acidaminobacter hydrogenoformans DSM 2784</name>
    <dbReference type="NCBI Taxonomy" id="1120920"/>
    <lineage>
        <taxon>Bacteria</taxon>
        <taxon>Bacillati</taxon>
        <taxon>Bacillota</taxon>
        <taxon>Clostridia</taxon>
        <taxon>Peptostreptococcales</taxon>
        <taxon>Acidaminobacteraceae</taxon>
        <taxon>Acidaminobacter</taxon>
    </lineage>
</organism>
<feature type="domain" description="Peptidoglycan binding-like" evidence="2">
    <location>
        <begin position="115"/>
        <end position="171"/>
    </location>
</feature>
<feature type="domain" description="Peptidoglycan binding-like" evidence="2">
    <location>
        <begin position="40"/>
        <end position="95"/>
    </location>
</feature>
<dbReference type="InterPro" id="IPR036366">
    <property type="entry name" value="PGBDSf"/>
</dbReference>
<dbReference type="EMBL" id="FMWL01000003">
    <property type="protein sequence ID" value="SCZ77631.1"/>
    <property type="molecule type" value="Genomic_DNA"/>
</dbReference>
<keyword evidence="1" id="KW-0732">Signal</keyword>
<keyword evidence="4" id="KW-1185">Reference proteome</keyword>
<gene>
    <name evidence="3" type="ORF">SAMN03080599_00829</name>
</gene>
<reference evidence="3 4" key="1">
    <citation type="submission" date="2016-10" db="EMBL/GenBank/DDBJ databases">
        <authorList>
            <person name="de Groot N.N."/>
        </authorList>
    </citation>
    <scope>NUCLEOTIDE SEQUENCE [LARGE SCALE GENOMIC DNA]</scope>
    <source>
        <strain evidence="3 4">DSM 2784</strain>
    </source>
</reference>
<name>A0A1G5RW17_9FIRM</name>
<evidence type="ECO:0000259" key="2">
    <source>
        <dbReference type="Pfam" id="PF01471"/>
    </source>
</evidence>
<feature type="signal peptide" evidence="1">
    <location>
        <begin position="1"/>
        <end position="22"/>
    </location>
</feature>
<dbReference type="STRING" id="1120920.SAMN03080599_00829"/>
<dbReference type="InterPro" id="IPR002477">
    <property type="entry name" value="Peptidoglycan-bd-like"/>
</dbReference>
<dbReference type="AlphaFoldDB" id="A0A1G5RW17"/>
<evidence type="ECO:0000256" key="1">
    <source>
        <dbReference type="SAM" id="SignalP"/>
    </source>
</evidence>
<proteinExistence type="predicted"/>
<evidence type="ECO:0000313" key="3">
    <source>
        <dbReference type="EMBL" id="SCZ77631.1"/>
    </source>
</evidence>
<accession>A0A1G5RW17</accession>
<dbReference type="Pfam" id="PF01471">
    <property type="entry name" value="PG_binding_1"/>
    <property type="match status" value="2"/>
</dbReference>
<dbReference type="SUPFAM" id="SSF47090">
    <property type="entry name" value="PGBD-like"/>
    <property type="match status" value="2"/>
</dbReference>